<evidence type="ECO:0000313" key="12">
    <source>
        <dbReference type="Proteomes" id="UP000535543"/>
    </source>
</evidence>
<comment type="similarity">
    <text evidence="2">Belongs to the peptidase M13 family.</text>
</comment>
<dbReference type="InterPro" id="IPR000718">
    <property type="entry name" value="Peptidase_M13"/>
</dbReference>
<comment type="cofactor">
    <cofactor evidence="1">
        <name>Zn(2+)</name>
        <dbReference type="ChEBI" id="CHEBI:29105"/>
    </cofactor>
</comment>
<dbReference type="AlphaFoldDB" id="A0A848K8Z5"/>
<evidence type="ECO:0000256" key="8">
    <source>
        <dbReference type="SAM" id="SignalP"/>
    </source>
</evidence>
<dbReference type="InterPro" id="IPR042089">
    <property type="entry name" value="Peptidase_M13_dom_2"/>
</dbReference>
<dbReference type="EMBL" id="VCQU01000003">
    <property type="protein sequence ID" value="NMN95283.1"/>
    <property type="molecule type" value="Genomic_DNA"/>
</dbReference>
<dbReference type="InterPro" id="IPR018497">
    <property type="entry name" value="Peptidase_M13_C"/>
</dbReference>
<keyword evidence="4" id="KW-0479">Metal-binding</keyword>
<sequence length="682" mass="75168">MMSRRLAVVAVAIVVTTVGCGSTGSSTNTKDAERAFDVAELDPSHSACTDFYGFVNDKWIEAAKIPADNSSYGLFDELYDRTLDAQKEIAESAVADLGSLDHDSDRYKIGKIYQAALDEQAINAAGAKPLEPDLARVDRINSPADIAAFIREDAERGGGIVLGLGAGSDFKDASKQIGFVYSDGLRLPSKEYYTDPTHADILDAYRTYVTTSLQLIGVNDADAAAQSAQAVAFESQLAAATLSPTEARKPENQYKLVTVDEANAITPAFDWRAFFTALKVSPDEKFSMAETPFFTELNTLITTAPIEQWRAYLRARVVDRAAARLAQPFRDNRFEFNKQLSGAAEQPARWKVGVSAINGAMGQAVGHLYVDKAFDATAKERAEKLVRNILDAVKARIEKVEWMSAETKQKAIEKWSLIVPRIGYPDKWRDYSGLKLDESSYYAMLESADQFAHEYDLAKINKPTDRTEWISTPQTVNAFYSRDDNTINFPAGILQAPFFDPNADDALNYGGIGSIIGHEITHGFDDQGSKFDGKGNQVEWWTEADREAFEKRTDRLVQQFNGYAPLPSKPDLHINGELTLGENLADLGGINAAFDAYKNVDPDERAKEISGYTGDQRFFLGFARLWREKLRDESAATQISSDPHSIASYRVNGVVPNVPAFGESFKCAPTDPMVSSDPVVVW</sequence>
<dbReference type="PANTHER" id="PTHR11733">
    <property type="entry name" value="ZINC METALLOPROTEASE FAMILY M13 NEPRILYSIN-RELATED"/>
    <property type="match status" value="1"/>
</dbReference>
<reference evidence="11 12" key="2">
    <citation type="submission" date="2020-06" db="EMBL/GenBank/DDBJ databases">
        <title>Antribacter stalactiti gen. nov., sp. nov., a new member of the family Nacardiaceae isolated from a cave.</title>
        <authorList>
            <person name="Kim I.S."/>
        </authorList>
    </citation>
    <scope>NUCLEOTIDE SEQUENCE [LARGE SCALE GENOMIC DNA]</scope>
    <source>
        <strain evidence="11 12">YC2-7</strain>
    </source>
</reference>
<dbReference type="SUPFAM" id="SSF55486">
    <property type="entry name" value="Metalloproteases ('zincins'), catalytic domain"/>
    <property type="match status" value="1"/>
</dbReference>
<keyword evidence="6" id="KW-0862">Zinc</keyword>
<comment type="caution">
    <text evidence="11">The sequence shown here is derived from an EMBL/GenBank/DDBJ whole genome shotgun (WGS) entry which is preliminary data.</text>
</comment>
<accession>A0A848K8Z5</accession>
<dbReference type="Gene3D" id="3.40.390.10">
    <property type="entry name" value="Collagenase (Catalytic Domain)"/>
    <property type="match status" value="1"/>
</dbReference>
<dbReference type="CDD" id="cd08662">
    <property type="entry name" value="M13"/>
    <property type="match status" value="1"/>
</dbReference>
<dbReference type="PRINTS" id="PR00786">
    <property type="entry name" value="NEPRILYSIN"/>
</dbReference>
<dbReference type="RefSeq" id="WP_169586037.1">
    <property type="nucleotide sequence ID" value="NZ_VCQU01000003.1"/>
</dbReference>
<dbReference type="InterPro" id="IPR008753">
    <property type="entry name" value="Peptidase_M13_N"/>
</dbReference>
<keyword evidence="7" id="KW-0482">Metalloprotease</keyword>
<reference evidence="11 12" key="1">
    <citation type="submission" date="2019-05" db="EMBL/GenBank/DDBJ databases">
        <authorList>
            <person name="Lee S.D."/>
        </authorList>
    </citation>
    <scope>NUCLEOTIDE SEQUENCE [LARGE SCALE GENOMIC DNA]</scope>
    <source>
        <strain evidence="11 12">YC2-7</strain>
    </source>
</reference>
<evidence type="ECO:0000259" key="9">
    <source>
        <dbReference type="Pfam" id="PF01431"/>
    </source>
</evidence>
<keyword evidence="5" id="KW-0378">Hydrolase</keyword>
<evidence type="ECO:0000256" key="2">
    <source>
        <dbReference type="ARBA" id="ARBA00007357"/>
    </source>
</evidence>
<dbReference type="GO" id="GO:0046872">
    <property type="term" value="F:metal ion binding"/>
    <property type="evidence" value="ECO:0007669"/>
    <property type="project" value="UniProtKB-KW"/>
</dbReference>
<evidence type="ECO:0000256" key="6">
    <source>
        <dbReference type="ARBA" id="ARBA00022833"/>
    </source>
</evidence>
<dbReference type="PROSITE" id="PS51257">
    <property type="entry name" value="PROKAR_LIPOPROTEIN"/>
    <property type="match status" value="1"/>
</dbReference>
<evidence type="ECO:0000256" key="1">
    <source>
        <dbReference type="ARBA" id="ARBA00001947"/>
    </source>
</evidence>
<feature type="chain" id="PRO_5039446131" evidence="8">
    <location>
        <begin position="22"/>
        <end position="682"/>
    </location>
</feature>
<proteinExistence type="inferred from homology"/>
<feature type="signal peptide" evidence="8">
    <location>
        <begin position="1"/>
        <end position="21"/>
    </location>
</feature>
<evidence type="ECO:0000313" key="11">
    <source>
        <dbReference type="EMBL" id="NMN95283.1"/>
    </source>
</evidence>
<dbReference type="GO" id="GO:0005886">
    <property type="term" value="C:plasma membrane"/>
    <property type="evidence" value="ECO:0007669"/>
    <property type="project" value="TreeGrafter"/>
</dbReference>
<dbReference type="Proteomes" id="UP000535543">
    <property type="component" value="Unassembled WGS sequence"/>
</dbReference>
<name>A0A848K8Z5_9NOCA</name>
<dbReference type="GO" id="GO:0004222">
    <property type="term" value="F:metalloendopeptidase activity"/>
    <property type="evidence" value="ECO:0007669"/>
    <property type="project" value="InterPro"/>
</dbReference>
<dbReference type="GO" id="GO:0016485">
    <property type="term" value="P:protein processing"/>
    <property type="evidence" value="ECO:0007669"/>
    <property type="project" value="TreeGrafter"/>
</dbReference>
<dbReference type="InterPro" id="IPR024079">
    <property type="entry name" value="MetalloPept_cat_dom_sf"/>
</dbReference>
<evidence type="ECO:0000256" key="3">
    <source>
        <dbReference type="ARBA" id="ARBA00022670"/>
    </source>
</evidence>
<keyword evidence="3" id="KW-0645">Protease</keyword>
<evidence type="ECO:0000256" key="7">
    <source>
        <dbReference type="ARBA" id="ARBA00023049"/>
    </source>
</evidence>
<dbReference type="Pfam" id="PF05649">
    <property type="entry name" value="Peptidase_M13_N"/>
    <property type="match status" value="1"/>
</dbReference>
<feature type="domain" description="Peptidase M13 N-terminal" evidence="10">
    <location>
        <begin position="48"/>
        <end position="425"/>
    </location>
</feature>
<dbReference type="PROSITE" id="PS51885">
    <property type="entry name" value="NEPRILYSIN"/>
    <property type="match status" value="1"/>
</dbReference>
<dbReference type="PANTHER" id="PTHR11733:SF167">
    <property type="entry name" value="FI17812P1-RELATED"/>
    <property type="match status" value="1"/>
</dbReference>
<evidence type="ECO:0000259" key="10">
    <source>
        <dbReference type="Pfam" id="PF05649"/>
    </source>
</evidence>
<dbReference type="Pfam" id="PF01431">
    <property type="entry name" value="Peptidase_M13"/>
    <property type="match status" value="1"/>
</dbReference>
<dbReference type="Gene3D" id="1.10.1380.10">
    <property type="entry name" value="Neutral endopeptidase , domain2"/>
    <property type="match status" value="1"/>
</dbReference>
<organism evidence="11 12">
    <name type="scientific">Antrihabitans stalactiti</name>
    <dbReference type="NCBI Taxonomy" id="2584121"/>
    <lineage>
        <taxon>Bacteria</taxon>
        <taxon>Bacillati</taxon>
        <taxon>Actinomycetota</taxon>
        <taxon>Actinomycetes</taxon>
        <taxon>Mycobacteriales</taxon>
        <taxon>Nocardiaceae</taxon>
        <taxon>Antrihabitans</taxon>
    </lineage>
</organism>
<evidence type="ECO:0000256" key="4">
    <source>
        <dbReference type="ARBA" id="ARBA00022723"/>
    </source>
</evidence>
<gene>
    <name evidence="11" type="ORF">FGL95_09590</name>
</gene>
<keyword evidence="12" id="KW-1185">Reference proteome</keyword>
<feature type="domain" description="Peptidase M13 C-terminal" evidence="9">
    <location>
        <begin position="477"/>
        <end position="675"/>
    </location>
</feature>
<keyword evidence="8" id="KW-0732">Signal</keyword>
<protein>
    <submittedName>
        <fullName evidence="11">M13 family metallopeptidase</fullName>
    </submittedName>
</protein>
<evidence type="ECO:0000256" key="5">
    <source>
        <dbReference type="ARBA" id="ARBA00022801"/>
    </source>
</evidence>